<dbReference type="Proteomes" id="UP000324800">
    <property type="component" value="Unassembled WGS sequence"/>
</dbReference>
<proteinExistence type="predicted"/>
<gene>
    <name evidence="2" type="ORF">EZS28_007888</name>
</gene>
<comment type="caution">
    <text evidence="2">The sequence shown here is derived from an EMBL/GenBank/DDBJ whole genome shotgun (WGS) entry which is preliminary data.</text>
</comment>
<sequence length="141" mass="16409">TRVKTKKFRQLTPSAIWKQIMRLMLHQNENLALEQYQEIQIRRTYNDMPPPNTGPRDQHPPGQGLYAQRNAAIPQSAIFPHTLDADQQIRGFPNARTKNDNIGRALVREYRTQQTGESQNNNVEHLQWMILEHSGENITQI</sequence>
<feature type="non-terminal residue" evidence="2">
    <location>
        <position position="1"/>
    </location>
</feature>
<evidence type="ECO:0000313" key="2">
    <source>
        <dbReference type="EMBL" id="KAA6396578.1"/>
    </source>
</evidence>
<protein>
    <submittedName>
        <fullName evidence="2">Uncharacterized protein</fullName>
    </submittedName>
</protein>
<evidence type="ECO:0000313" key="3">
    <source>
        <dbReference type="Proteomes" id="UP000324800"/>
    </source>
</evidence>
<feature type="region of interest" description="Disordered" evidence="1">
    <location>
        <begin position="45"/>
        <end position="71"/>
    </location>
</feature>
<dbReference type="EMBL" id="SNRW01001390">
    <property type="protein sequence ID" value="KAA6396578.1"/>
    <property type="molecule type" value="Genomic_DNA"/>
</dbReference>
<organism evidence="2 3">
    <name type="scientific">Streblomastix strix</name>
    <dbReference type="NCBI Taxonomy" id="222440"/>
    <lineage>
        <taxon>Eukaryota</taxon>
        <taxon>Metamonada</taxon>
        <taxon>Preaxostyla</taxon>
        <taxon>Oxymonadida</taxon>
        <taxon>Streblomastigidae</taxon>
        <taxon>Streblomastix</taxon>
    </lineage>
</organism>
<evidence type="ECO:0000256" key="1">
    <source>
        <dbReference type="SAM" id="MobiDB-lite"/>
    </source>
</evidence>
<name>A0A5J4WP15_9EUKA</name>
<reference evidence="2 3" key="1">
    <citation type="submission" date="2019-03" db="EMBL/GenBank/DDBJ databases">
        <title>Single cell metagenomics reveals metabolic interactions within the superorganism composed of flagellate Streblomastix strix and complex community of Bacteroidetes bacteria on its surface.</title>
        <authorList>
            <person name="Treitli S.C."/>
            <person name="Kolisko M."/>
            <person name="Husnik F."/>
            <person name="Keeling P."/>
            <person name="Hampl V."/>
        </authorList>
    </citation>
    <scope>NUCLEOTIDE SEQUENCE [LARGE SCALE GENOMIC DNA]</scope>
    <source>
        <strain evidence="2">ST1C</strain>
    </source>
</reference>
<accession>A0A5J4WP15</accession>
<dbReference type="AlphaFoldDB" id="A0A5J4WP15"/>